<dbReference type="Pfam" id="PF19935">
    <property type="entry name" value="DUF6398"/>
    <property type="match status" value="1"/>
</dbReference>
<gene>
    <name evidence="3" type="ORF">SCABRO_03100</name>
</gene>
<organism evidence="3 4">
    <name type="scientific">Candidatus Scalindua brodae</name>
    <dbReference type="NCBI Taxonomy" id="237368"/>
    <lineage>
        <taxon>Bacteria</taxon>
        <taxon>Pseudomonadati</taxon>
        <taxon>Planctomycetota</taxon>
        <taxon>Candidatus Brocadiia</taxon>
        <taxon>Candidatus Brocadiales</taxon>
        <taxon>Candidatus Scalinduaceae</taxon>
        <taxon>Candidatus Scalindua</taxon>
    </lineage>
</organism>
<dbReference type="AlphaFoldDB" id="A0A0B0EJ21"/>
<evidence type="ECO:0000259" key="2">
    <source>
        <dbReference type="Pfam" id="PF19935"/>
    </source>
</evidence>
<feature type="region of interest" description="Disordered" evidence="1">
    <location>
        <begin position="175"/>
        <end position="201"/>
    </location>
</feature>
<dbReference type="eggNOG" id="ENOG502ZASW">
    <property type="taxonomic scope" value="Bacteria"/>
</dbReference>
<evidence type="ECO:0000313" key="4">
    <source>
        <dbReference type="Proteomes" id="UP000030652"/>
    </source>
</evidence>
<sequence>MTEIKELIRSFCEKHLNDELMGYALKLCDALGRKKKINLSRGKKEIWAASIICAIARLNFLFDKKNENYIAADTICSYFSTSRSTIGNKATQIEDACNLTIGAEGYCSKHVTDSLTFYKTPEGFIVPKNMIEDLEIVYEIAEGEDAKELERFVENQRRMKEQEIKRKQERRAEINREIAEKKRKNRKNKDYKNRQLKLFGD</sequence>
<proteinExistence type="predicted"/>
<name>A0A0B0EJ21_9BACT</name>
<dbReference type="InterPro" id="IPR045651">
    <property type="entry name" value="DUF6398"/>
</dbReference>
<evidence type="ECO:0000256" key="1">
    <source>
        <dbReference type="SAM" id="MobiDB-lite"/>
    </source>
</evidence>
<dbReference type="Proteomes" id="UP000030652">
    <property type="component" value="Unassembled WGS sequence"/>
</dbReference>
<feature type="domain" description="DUF6398" evidence="2">
    <location>
        <begin position="3"/>
        <end position="102"/>
    </location>
</feature>
<dbReference type="EMBL" id="JRYO01000215">
    <property type="protein sequence ID" value="KHE91113.1"/>
    <property type="molecule type" value="Genomic_DNA"/>
</dbReference>
<reference evidence="3 4" key="1">
    <citation type="submission" date="2014-10" db="EMBL/GenBank/DDBJ databases">
        <title>Draft genome of anammox bacterium scalindua brodae, obtained using differential coverage binning of sequence data from two enrichment reactors.</title>
        <authorList>
            <person name="Speth D.R."/>
            <person name="Russ L."/>
            <person name="Kartal B."/>
            <person name="Op den Camp H.J."/>
            <person name="Dutilh B.E."/>
            <person name="Jetten M.S."/>
        </authorList>
    </citation>
    <scope>NUCLEOTIDE SEQUENCE [LARGE SCALE GENOMIC DNA]</scope>
    <source>
        <strain evidence="3">RU1</strain>
    </source>
</reference>
<evidence type="ECO:0000313" key="3">
    <source>
        <dbReference type="EMBL" id="KHE91113.1"/>
    </source>
</evidence>
<comment type="caution">
    <text evidence="3">The sequence shown here is derived from an EMBL/GenBank/DDBJ whole genome shotgun (WGS) entry which is preliminary data.</text>
</comment>
<protein>
    <recommendedName>
        <fullName evidence="2">DUF6398 domain-containing protein</fullName>
    </recommendedName>
</protein>
<accession>A0A0B0EJ21</accession>